<name>A0A952FH21_9PROT</name>
<feature type="compositionally biased region" description="Low complexity" evidence="1">
    <location>
        <begin position="76"/>
        <end position="105"/>
    </location>
</feature>
<dbReference type="EMBL" id="JAEKLZ010000085">
    <property type="protein sequence ID" value="MBW8724226.1"/>
    <property type="molecule type" value="Genomic_DNA"/>
</dbReference>
<feature type="compositionally biased region" description="Basic and acidic residues" evidence="1">
    <location>
        <begin position="182"/>
        <end position="193"/>
    </location>
</feature>
<proteinExistence type="predicted"/>
<dbReference type="Proteomes" id="UP000700706">
    <property type="component" value="Unassembled WGS sequence"/>
</dbReference>
<accession>A0A952FH21</accession>
<sequence>MDLAWTQWALGSLAELVEIHLRTARMTAAEQSATPILRTKPDFALAQVRLARSVRLSIAMSQRVRETYQDRKAGKVAVPERTPAEEAVAEAAAPEVATAEAAPAAGPKDGEPRAEPRESLTETECLEDEPEPGEEVEDRRDLDAALLPRDCDGAVAAAASDRLPPELLPDTPAEALAARPEPGWRRASDEPDTGRPVPKPSKPDSS</sequence>
<feature type="compositionally biased region" description="Acidic residues" evidence="1">
    <location>
        <begin position="124"/>
        <end position="136"/>
    </location>
</feature>
<organism evidence="2 3">
    <name type="scientific">Inquilinus limosus</name>
    <dbReference type="NCBI Taxonomy" id="171674"/>
    <lineage>
        <taxon>Bacteria</taxon>
        <taxon>Pseudomonadati</taxon>
        <taxon>Pseudomonadota</taxon>
        <taxon>Alphaproteobacteria</taxon>
        <taxon>Rhodospirillales</taxon>
        <taxon>Rhodospirillaceae</taxon>
        <taxon>Inquilinus</taxon>
    </lineage>
</organism>
<protein>
    <submittedName>
        <fullName evidence="2">Uncharacterized protein</fullName>
    </submittedName>
</protein>
<comment type="caution">
    <text evidence="2">The sequence shown here is derived from an EMBL/GenBank/DDBJ whole genome shotgun (WGS) entry which is preliminary data.</text>
</comment>
<evidence type="ECO:0000313" key="2">
    <source>
        <dbReference type="EMBL" id="MBW8724226.1"/>
    </source>
</evidence>
<feature type="compositionally biased region" description="Basic and acidic residues" evidence="1">
    <location>
        <begin position="108"/>
        <end position="120"/>
    </location>
</feature>
<evidence type="ECO:0000256" key="1">
    <source>
        <dbReference type="SAM" id="MobiDB-lite"/>
    </source>
</evidence>
<dbReference type="AlphaFoldDB" id="A0A952FH21"/>
<feature type="region of interest" description="Disordered" evidence="1">
    <location>
        <begin position="69"/>
        <end position="206"/>
    </location>
</feature>
<gene>
    <name evidence="2" type="ORF">JF625_03580</name>
</gene>
<reference evidence="2" key="1">
    <citation type="submission" date="2020-06" db="EMBL/GenBank/DDBJ databases">
        <title>Stable isotope informed genome-resolved metagenomics uncovers potential trophic interactions in rhizosphere soil.</title>
        <authorList>
            <person name="Starr E.P."/>
            <person name="Shi S."/>
            <person name="Blazewicz S.J."/>
            <person name="Koch B.J."/>
            <person name="Probst A.J."/>
            <person name="Hungate B.A."/>
            <person name="Pett-Ridge J."/>
            <person name="Firestone M.K."/>
            <person name="Banfield J.F."/>
        </authorList>
    </citation>
    <scope>NUCLEOTIDE SEQUENCE</scope>
    <source>
        <strain evidence="2">YM_69_17</strain>
    </source>
</reference>
<evidence type="ECO:0000313" key="3">
    <source>
        <dbReference type="Proteomes" id="UP000700706"/>
    </source>
</evidence>